<evidence type="ECO:0000256" key="3">
    <source>
        <dbReference type="ARBA" id="ARBA00023163"/>
    </source>
</evidence>
<comment type="caution">
    <text evidence="5">The sequence shown here is derived from an EMBL/GenBank/DDBJ whole genome shotgun (WGS) entry which is preliminary data.</text>
</comment>
<keyword evidence="6" id="KW-1185">Reference proteome</keyword>
<feature type="domain" description="HTH luxR-type" evidence="4">
    <location>
        <begin position="187"/>
        <end position="252"/>
    </location>
</feature>
<evidence type="ECO:0000313" key="6">
    <source>
        <dbReference type="Proteomes" id="UP000695802"/>
    </source>
</evidence>
<dbReference type="Pfam" id="PF03472">
    <property type="entry name" value="Autoind_bind"/>
    <property type="match status" value="1"/>
</dbReference>
<evidence type="ECO:0000256" key="1">
    <source>
        <dbReference type="ARBA" id="ARBA00023015"/>
    </source>
</evidence>
<dbReference type="SUPFAM" id="SSF75516">
    <property type="entry name" value="Pheromone-binding domain of LuxR-like quorum-sensing transcription factors"/>
    <property type="match status" value="1"/>
</dbReference>
<gene>
    <name evidence="5" type="ORF">JR064_19050</name>
</gene>
<proteinExistence type="predicted"/>
<evidence type="ECO:0000313" key="5">
    <source>
        <dbReference type="EMBL" id="MBN6104265.1"/>
    </source>
</evidence>
<dbReference type="InterPro" id="IPR000792">
    <property type="entry name" value="Tscrpt_reg_LuxR_C"/>
</dbReference>
<keyword evidence="2" id="KW-0238">DNA-binding</keyword>
<keyword evidence="1" id="KW-0805">Transcription regulation</keyword>
<dbReference type="RefSeq" id="WP_206230745.1">
    <property type="nucleotide sequence ID" value="NZ_JAFIWB010000027.1"/>
</dbReference>
<dbReference type="PANTHER" id="PTHR44688">
    <property type="entry name" value="DNA-BINDING TRANSCRIPTIONAL ACTIVATOR DEVR_DOSR"/>
    <property type="match status" value="1"/>
</dbReference>
<reference evidence="5 6" key="1">
    <citation type="submission" date="2021-02" db="EMBL/GenBank/DDBJ databases">
        <title>Taxonomically Unique Crown Gall-Associated Xanthomonas Stains Have Deficiency in Virulence Repertories.</title>
        <authorList>
            <person name="Mafakheri H."/>
            <person name="Taghavi S.M."/>
            <person name="Dimkic I."/>
            <person name="Nemanja K."/>
            <person name="Osdaghi E."/>
        </authorList>
    </citation>
    <scope>NUCLEOTIDE SEQUENCE [LARGE SCALE GENOMIC DNA]</scope>
    <source>
        <strain evidence="5 6">FX4</strain>
    </source>
</reference>
<dbReference type="SUPFAM" id="SSF46894">
    <property type="entry name" value="C-terminal effector domain of the bipartite response regulators"/>
    <property type="match status" value="1"/>
</dbReference>
<dbReference type="CDD" id="cd06170">
    <property type="entry name" value="LuxR_C_like"/>
    <property type="match status" value="1"/>
</dbReference>
<dbReference type="InterPro" id="IPR005143">
    <property type="entry name" value="TF_LuxR_autoind-bd_dom"/>
</dbReference>
<dbReference type="PANTHER" id="PTHR44688:SF16">
    <property type="entry name" value="DNA-BINDING TRANSCRIPTIONAL ACTIVATOR DEVR_DOSR"/>
    <property type="match status" value="1"/>
</dbReference>
<sequence length="256" mass="28261">MRDDLALLDADLQGLPTLDACLDRVLDAARALGVRALVYDYAPVPLGLDGELITPSVFVQRNAPADMQQVWCEHGYYQHDPVQQRACRRSAPFLWSYRPLPPGPRREYLGDLHRPVTRYLCERGMGAGLTVPLHLPGGALATFTGVVDGDLPPETALQQAERSQGAFLLLAHAFQARAQDLLDARQRRCAQIVLTRRERECLQHSARGLTAKAIAAALNRSVATVNLHLNSAARKLGARNRVDAVVRGLHYRLLEP</sequence>
<dbReference type="InterPro" id="IPR036388">
    <property type="entry name" value="WH-like_DNA-bd_sf"/>
</dbReference>
<dbReference type="Gene3D" id="3.30.450.80">
    <property type="entry name" value="Transcription factor LuxR-like, autoinducer-binding domain"/>
    <property type="match status" value="1"/>
</dbReference>
<dbReference type="InterPro" id="IPR016032">
    <property type="entry name" value="Sig_transdc_resp-reg_C-effctor"/>
</dbReference>
<keyword evidence="3" id="KW-0804">Transcription</keyword>
<evidence type="ECO:0000259" key="4">
    <source>
        <dbReference type="PROSITE" id="PS50043"/>
    </source>
</evidence>
<dbReference type="SMART" id="SM00421">
    <property type="entry name" value="HTH_LUXR"/>
    <property type="match status" value="1"/>
</dbReference>
<name>A0ABS3B7G4_9XANT</name>
<protein>
    <submittedName>
        <fullName evidence="5">LuxR family transcriptional regulator</fullName>
    </submittedName>
</protein>
<dbReference type="PROSITE" id="PS50043">
    <property type="entry name" value="HTH_LUXR_2"/>
    <property type="match status" value="1"/>
</dbReference>
<dbReference type="Proteomes" id="UP000695802">
    <property type="component" value="Unassembled WGS sequence"/>
</dbReference>
<accession>A0ABS3B7G4</accession>
<dbReference type="Pfam" id="PF00196">
    <property type="entry name" value="GerE"/>
    <property type="match status" value="1"/>
</dbReference>
<dbReference type="Gene3D" id="1.10.10.10">
    <property type="entry name" value="Winged helix-like DNA-binding domain superfamily/Winged helix DNA-binding domain"/>
    <property type="match status" value="1"/>
</dbReference>
<dbReference type="EMBL" id="JAFIWB010000027">
    <property type="protein sequence ID" value="MBN6104265.1"/>
    <property type="molecule type" value="Genomic_DNA"/>
</dbReference>
<dbReference type="PROSITE" id="PS00622">
    <property type="entry name" value="HTH_LUXR_1"/>
    <property type="match status" value="1"/>
</dbReference>
<organism evidence="5 6">
    <name type="scientific">Xanthomonas bonasiae</name>
    <dbReference type="NCBI Taxonomy" id="2810351"/>
    <lineage>
        <taxon>Bacteria</taxon>
        <taxon>Pseudomonadati</taxon>
        <taxon>Pseudomonadota</taxon>
        <taxon>Gammaproteobacteria</taxon>
        <taxon>Lysobacterales</taxon>
        <taxon>Lysobacteraceae</taxon>
        <taxon>Xanthomonas</taxon>
    </lineage>
</organism>
<dbReference type="InterPro" id="IPR036693">
    <property type="entry name" value="TF_LuxR_autoind-bd_dom_sf"/>
</dbReference>
<dbReference type="PRINTS" id="PR00038">
    <property type="entry name" value="HTHLUXR"/>
</dbReference>
<evidence type="ECO:0000256" key="2">
    <source>
        <dbReference type="ARBA" id="ARBA00023125"/>
    </source>
</evidence>